<gene>
    <name evidence="2" type="ORF">DSAG12_00984</name>
</gene>
<evidence type="ECO:0000256" key="1">
    <source>
        <dbReference type="ARBA" id="ARBA00010552"/>
    </source>
</evidence>
<evidence type="ECO:0000313" key="3">
    <source>
        <dbReference type="Proteomes" id="UP000321408"/>
    </source>
</evidence>
<dbReference type="InterPro" id="IPR006056">
    <property type="entry name" value="RidA"/>
</dbReference>
<dbReference type="KEGG" id="psyt:DSAG12_00984"/>
<dbReference type="GO" id="GO:0019239">
    <property type="term" value="F:deaminase activity"/>
    <property type="evidence" value="ECO:0007669"/>
    <property type="project" value="TreeGrafter"/>
</dbReference>
<dbReference type="NCBIfam" id="TIGR00004">
    <property type="entry name" value="Rid family detoxifying hydrolase"/>
    <property type="match status" value="1"/>
</dbReference>
<reference evidence="2 3" key="2">
    <citation type="journal article" date="2024" name="Int. J. Syst. Evol. Microbiol.">
        <title>Promethearchaeum syntrophicum gen. nov., sp. nov., an anaerobic, obligately syntrophic archaeon, the first isolate of the lineage 'Asgard' archaea, and proposal of the new archaeal phylum Promethearchaeota phyl. nov. and kingdom Promethearchaeati regn. nov.</title>
        <authorList>
            <person name="Imachi H."/>
            <person name="Nobu M.K."/>
            <person name="Kato S."/>
            <person name="Takaki Y."/>
            <person name="Miyazaki M."/>
            <person name="Miyata M."/>
            <person name="Ogawara M."/>
            <person name="Saito Y."/>
            <person name="Sakai S."/>
            <person name="Tahara Y.O."/>
            <person name="Takano Y."/>
            <person name="Tasumi E."/>
            <person name="Uematsu K."/>
            <person name="Yoshimura T."/>
            <person name="Itoh T."/>
            <person name="Ohkuma M."/>
            <person name="Takai K."/>
        </authorList>
    </citation>
    <scope>NUCLEOTIDE SEQUENCE [LARGE SCALE GENOMIC DNA]</scope>
    <source>
        <strain evidence="2 3">MK-D1</strain>
    </source>
</reference>
<dbReference type="OrthoDB" id="371655at2157"/>
<dbReference type="Pfam" id="PF01042">
    <property type="entry name" value="Ribonuc_L-PSP"/>
    <property type="match status" value="1"/>
</dbReference>
<keyword evidence="2" id="KW-0378">Hydrolase</keyword>
<dbReference type="RefSeq" id="WP_147662081.1">
    <property type="nucleotide sequence ID" value="NZ_CP042905.2"/>
</dbReference>
<evidence type="ECO:0000313" key="2">
    <source>
        <dbReference type="EMBL" id="QEE15160.1"/>
    </source>
</evidence>
<comment type="similarity">
    <text evidence="1">Belongs to the RutC family.</text>
</comment>
<dbReference type="FunFam" id="3.30.1330.40:FF:000001">
    <property type="entry name" value="L-PSP family endoribonuclease"/>
    <property type="match status" value="1"/>
</dbReference>
<protein>
    <submittedName>
        <fullName evidence="2">RidA family protein</fullName>
        <ecNumber evidence="2">3.5.-.-</ecNumber>
    </submittedName>
</protein>
<dbReference type="PANTHER" id="PTHR11803">
    <property type="entry name" value="2-IMINOBUTANOATE/2-IMINOPROPANOATE DEAMINASE RIDA"/>
    <property type="match status" value="1"/>
</dbReference>
<dbReference type="InterPro" id="IPR035959">
    <property type="entry name" value="RutC-like_sf"/>
</dbReference>
<organism evidence="2 3">
    <name type="scientific">Promethearchaeum syntrophicum</name>
    <dbReference type="NCBI Taxonomy" id="2594042"/>
    <lineage>
        <taxon>Archaea</taxon>
        <taxon>Promethearchaeati</taxon>
        <taxon>Promethearchaeota</taxon>
        <taxon>Promethearchaeia</taxon>
        <taxon>Promethearchaeales</taxon>
        <taxon>Promethearchaeaceae</taxon>
        <taxon>Promethearchaeum</taxon>
    </lineage>
</organism>
<accession>A0A5B9D8Q9</accession>
<reference evidence="2 3" key="1">
    <citation type="journal article" date="2020" name="Nature">
        <title>Isolation of an archaeon at the prokaryote-eukaryote interface.</title>
        <authorList>
            <person name="Imachi H."/>
            <person name="Nobu M.K."/>
            <person name="Nakahara N."/>
            <person name="Morono Y."/>
            <person name="Ogawara M."/>
            <person name="Takaki Y."/>
            <person name="Takano Y."/>
            <person name="Uematsu K."/>
            <person name="Ikuta T."/>
            <person name="Ito M."/>
            <person name="Matsui Y."/>
            <person name="Miyazaki M."/>
            <person name="Murata K."/>
            <person name="Saito Y."/>
            <person name="Sakai S."/>
            <person name="Song C."/>
            <person name="Tasumi E."/>
            <person name="Yamanaka Y."/>
            <person name="Yamaguchi T."/>
            <person name="Kamagata Y."/>
            <person name="Tamaki H."/>
            <person name="Takai K."/>
        </authorList>
    </citation>
    <scope>NUCLEOTIDE SEQUENCE [LARGE SCALE GENOMIC DNA]</scope>
    <source>
        <strain evidence="2 3">MK-D1</strain>
    </source>
</reference>
<dbReference type="EMBL" id="CP042905">
    <property type="protein sequence ID" value="QEE15160.1"/>
    <property type="molecule type" value="Genomic_DNA"/>
</dbReference>
<proteinExistence type="inferred from homology"/>
<dbReference type="EC" id="3.5.-.-" evidence="2"/>
<name>A0A5B9D8Q9_9ARCH</name>
<dbReference type="GO" id="GO:0005829">
    <property type="term" value="C:cytosol"/>
    <property type="evidence" value="ECO:0007669"/>
    <property type="project" value="TreeGrafter"/>
</dbReference>
<dbReference type="GeneID" id="41328983"/>
<sequence>MVKEIISTSNAPKALGPYSQAVKIDKSLYISGQIAIDPKTGDIPEGIEAQTHQIFSNIKAILDSVGFSLSDVVSCDVYMKNLKDFPLMNKIYAEIFDPFCNKSGYPSRATVEVSNIPKGALLEIKTIAIKK</sequence>
<dbReference type="PANTHER" id="PTHR11803:SF39">
    <property type="entry name" value="2-IMINOBUTANOATE_2-IMINOPROPANOATE DEAMINASE"/>
    <property type="match status" value="1"/>
</dbReference>
<dbReference type="AlphaFoldDB" id="A0A5B9D8Q9"/>
<dbReference type="InterPro" id="IPR006175">
    <property type="entry name" value="YjgF/YER057c/UK114"/>
</dbReference>
<dbReference type="SUPFAM" id="SSF55298">
    <property type="entry name" value="YjgF-like"/>
    <property type="match status" value="1"/>
</dbReference>
<dbReference type="Gene3D" id="3.30.1330.40">
    <property type="entry name" value="RutC-like"/>
    <property type="match status" value="1"/>
</dbReference>
<dbReference type="CDD" id="cd00448">
    <property type="entry name" value="YjgF_YER057c_UK114_family"/>
    <property type="match status" value="1"/>
</dbReference>
<dbReference type="Proteomes" id="UP000321408">
    <property type="component" value="Chromosome"/>
</dbReference>
<keyword evidence="3" id="KW-1185">Reference proteome</keyword>